<keyword evidence="1" id="KW-0812">Transmembrane</keyword>
<keyword evidence="3" id="KW-1185">Reference proteome</keyword>
<dbReference type="SUPFAM" id="SSF54427">
    <property type="entry name" value="NTF2-like"/>
    <property type="match status" value="1"/>
</dbReference>
<dbReference type="Gene3D" id="3.10.450.50">
    <property type="match status" value="1"/>
</dbReference>
<evidence type="ECO:0000313" key="2">
    <source>
        <dbReference type="EMBL" id="ADW18281.1"/>
    </source>
</evidence>
<keyword evidence="1" id="KW-0472">Membrane</keyword>
<reference evidence="2 3" key="1">
    <citation type="journal article" date="2011" name="Stand. Genomic Sci.">
        <title>Complete genome sequence of Desulfobulbus propionicus type strain (1pr3).</title>
        <authorList>
            <person name="Pagani I."/>
            <person name="Lapidus A."/>
            <person name="Nolan M."/>
            <person name="Lucas S."/>
            <person name="Hammon N."/>
            <person name="Deshpande S."/>
            <person name="Cheng J.F."/>
            <person name="Chertkov O."/>
            <person name="Davenport K."/>
            <person name="Tapia R."/>
            <person name="Han C."/>
            <person name="Goodwin L."/>
            <person name="Pitluck S."/>
            <person name="Liolios K."/>
            <person name="Mavromatis K."/>
            <person name="Ivanova N."/>
            <person name="Mikhailova N."/>
            <person name="Pati A."/>
            <person name="Chen A."/>
            <person name="Palaniappan K."/>
            <person name="Land M."/>
            <person name="Hauser L."/>
            <person name="Chang Y.J."/>
            <person name="Jeffries C.D."/>
            <person name="Detter J.C."/>
            <person name="Brambilla E."/>
            <person name="Kannan K.P."/>
            <person name="Djao O.D."/>
            <person name="Rohde M."/>
            <person name="Pukall R."/>
            <person name="Spring S."/>
            <person name="Goker M."/>
            <person name="Sikorski J."/>
            <person name="Woyke T."/>
            <person name="Bristow J."/>
            <person name="Eisen J.A."/>
            <person name="Markowitz V."/>
            <person name="Hugenholtz P."/>
            <person name="Kyrpides N.C."/>
            <person name="Klenk H.P."/>
        </authorList>
    </citation>
    <scope>NUCLEOTIDE SEQUENCE [LARGE SCALE GENOMIC DNA]</scope>
    <source>
        <strain evidence="3">ATCC 33891 / DSM 2032 / 1pr3</strain>
    </source>
</reference>
<evidence type="ECO:0008006" key="4">
    <source>
        <dbReference type="Google" id="ProtNLM"/>
    </source>
</evidence>
<name>A0A7U4DPL6_DESPD</name>
<protein>
    <recommendedName>
        <fullName evidence="4">SnoaL-like domain-containing protein</fullName>
    </recommendedName>
</protein>
<dbReference type="InterPro" id="IPR032710">
    <property type="entry name" value="NTF2-like_dom_sf"/>
</dbReference>
<evidence type="ECO:0000256" key="1">
    <source>
        <dbReference type="SAM" id="Phobius"/>
    </source>
</evidence>
<feature type="transmembrane region" description="Helical" evidence="1">
    <location>
        <begin position="6"/>
        <end position="25"/>
    </location>
</feature>
<evidence type="ECO:0000313" key="3">
    <source>
        <dbReference type="Proteomes" id="UP000006365"/>
    </source>
</evidence>
<dbReference type="AlphaFoldDB" id="A0A7U4DPL6"/>
<accession>A0A7U4DPL6</accession>
<organism evidence="2 3">
    <name type="scientific">Desulfobulbus propionicus (strain ATCC 33891 / DSM 2032 / VKM B-1956 / 1pr3)</name>
    <dbReference type="NCBI Taxonomy" id="577650"/>
    <lineage>
        <taxon>Bacteria</taxon>
        <taxon>Pseudomonadati</taxon>
        <taxon>Thermodesulfobacteriota</taxon>
        <taxon>Desulfobulbia</taxon>
        <taxon>Desulfobulbales</taxon>
        <taxon>Desulfobulbaceae</taxon>
        <taxon>Desulfobulbus</taxon>
    </lineage>
</organism>
<gene>
    <name evidence="2" type="ordered locus">Despr_2134</name>
</gene>
<keyword evidence="1" id="KW-1133">Transmembrane helix</keyword>
<dbReference type="Proteomes" id="UP000006365">
    <property type="component" value="Chromosome"/>
</dbReference>
<proteinExistence type="predicted"/>
<dbReference type="KEGG" id="dpr:Despr_2134"/>
<sequence length="165" mass="18380">MVNKKTIVLGLLLVVAAVVLVVRLWPSDERAIRKQLALIEEAGSKEASEQPLESLLKAKQLAALFHDPCELIVEAVTYHGLYSRKEIMDRINLVRANYRTARVSLHDVTIAIPGDNNAVVNCTIRLSGEGKGQPVADVQELRAELRKIEGDWLLTHVTLIEVLER</sequence>
<dbReference type="EMBL" id="CP002364">
    <property type="protein sequence ID" value="ADW18281.1"/>
    <property type="molecule type" value="Genomic_DNA"/>
</dbReference>